<name>A0ACC0HWV1_9ERIC</name>
<dbReference type="EMBL" id="CM045759">
    <property type="protein sequence ID" value="KAI8017214.1"/>
    <property type="molecule type" value="Genomic_DNA"/>
</dbReference>
<gene>
    <name evidence="1" type="ORF">LOK49_LG04G02900</name>
</gene>
<sequence length="394" mass="42313">MNHIDPSPAPVPGPAPAPPQPPPSGSSERMRGRRKTSSRGQNRFVGVRQRPSGRWVAEIKDSLQKVRLWLGTFDTAEDAARAYDDAARALRGANARTNFELPQSDSNSGRGGGNSFVSESTEPFSFEEISGTEEADGLIGALRSKLHSKTMRPPSFPFPLPLHLQENSLPVQPSFVVANPNHDNNIVNIINPNCGINNGIVNNSKIEVLFDHEHGDHDPGDHNNTNNNNNNNHDHHGIVMQWQNNHNCHTGSGSTTAGAMWATESESAAAVAGHHDDDEVIVPVPPCPWGGLGSDLGSGSGSNSNSGSSKMNHVHHVYVQEDHMLFGTPMAVISNNGATGSGGVWPSVSDQHQHQHNIVQSDDDHDDNNNNNMNWGSGANASWDPLVYVSSVLG</sequence>
<dbReference type="Proteomes" id="UP001060215">
    <property type="component" value="Chromosome 2"/>
</dbReference>
<keyword evidence="2" id="KW-1185">Reference proteome</keyword>
<comment type="caution">
    <text evidence="1">The sequence shown here is derived from an EMBL/GenBank/DDBJ whole genome shotgun (WGS) entry which is preliminary data.</text>
</comment>
<evidence type="ECO:0000313" key="2">
    <source>
        <dbReference type="Proteomes" id="UP001060215"/>
    </source>
</evidence>
<proteinExistence type="predicted"/>
<evidence type="ECO:0000313" key="1">
    <source>
        <dbReference type="EMBL" id="KAI8017214.1"/>
    </source>
</evidence>
<accession>A0ACC0HWV1</accession>
<protein>
    <submittedName>
        <fullName evidence="1">Ethylene-responsive transcription factor ERN1</fullName>
    </submittedName>
</protein>
<organism evidence="1 2">
    <name type="scientific">Camellia lanceoleosa</name>
    <dbReference type="NCBI Taxonomy" id="1840588"/>
    <lineage>
        <taxon>Eukaryota</taxon>
        <taxon>Viridiplantae</taxon>
        <taxon>Streptophyta</taxon>
        <taxon>Embryophyta</taxon>
        <taxon>Tracheophyta</taxon>
        <taxon>Spermatophyta</taxon>
        <taxon>Magnoliopsida</taxon>
        <taxon>eudicotyledons</taxon>
        <taxon>Gunneridae</taxon>
        <taxon>Pentapetalae</taxon>
        <taxon>asterids</taxon>
        <taxon>Ericales</taxon>
        <taxon>Theaceae</taxon>
        <taxon>Camellia</taxon>
    </lineage>
</organism>
<reference evidence="1 2" key="1">
    <citation type="journal article" date="2022" name="Plant J.">
        <title>Chromosome-level genome of Camellia lanceoleosa provides a valuable resource for understanding genome evolution and self-incompatibility.</title>
        <authorList>
            <person name="Gong W."/>
            <person name="Xiao S."/>
            <person name="Wang L."/>
            <person name="Liao Z."/>
            <person name="Chang Y."/>
            <person name="Mo W."/>
            <person name="Hu G."/>
            <person name="Li W."/>
            <person name="Zhao G."/>
            <person name="Zhu H."/>
            <person name="Hu X."/>
            <person name="Ji K."/>
            <person name="Xiang X."/>
            <person name="Song Q."/>
            <person name="Yuan D."/>
            <person name="Jin S."/>
            <person name="Zhang L."/>
        </authorList>
    </citation>
    <scope>NUCLEOTIDE SEQUENCE [LARGE SCALE GENOMIC DNA]</scope>
    <source>
        <strain evidence="1">SQ_2022a</strain>
    </source>
</reference>